<dbReference type="PROSITE" id="PS51257">
    <property type="entry name" value="PROKAR_LIPOPROTEIN"/>
    <property type="match status" value="1"/>
</dbReference>
<feature type="chain" id="PRO_5028880301" evidence="1">
    <location>
        <begin position="25"/>
        <end position="375"/>
    </location>
</feature>
<feature type="signal peptide" evidence="1">
    <location>
        <begin position="1"/>
        <end position="24"/>
    </location>
</feature>
<gene>
    <name evidence="2" type="ORF">HYG79_08415</name>
</gene>
<dbReference type="EMBL" id="CP058595">
    <property type="protein sequence ID" value="QLG45368.1"/>
    <property type="molecule type" value="Genomic_DNA"/>
</dbReference>
<evidence type="ECO:0000313" key="3">
    <source>
        <dbReference type="Proteomes" id="UP000509302"/>
    </source>
</evidence>
<dbReference type="SUPFAM" id="SSF69322">
    <property type="entry name" value="Tricorn protease domain 2"/>
    <property type="match status" value="1"/>
</dbReference>
<evidence type="ECO:0000313" key="2">
    <source>
        <dbReference type="EMBL" id="QLG45368.1"/>
    </source>
</evidence>
<dbReference type="InterPro" id="IPR015943">
    <property type="entry name" value="WD40/YVTN_repeat-like_dom_sf"/>
</dbReference>
<dbReference type="AlphaFoldDB" id="A0A7H9API2"/>
<protein>
    <submittedName>
        <fullName evidence="2">Uncharacterized protein</fullName>
    </submittedName>
</protein>
<dbReference type="RefSeq" id="WP_179241657.1">
    <property type="nucleotide sequence ID" value="NZ_CP058595.1"/>
</dbReference>
<keyword evidence="1" id="KW-0732">Signal</keyword>
<keyword evidence="3" id="KW-1185">Reference proteome</keyword>
<dbReference type="KEGG" id="cagg:HYG79_08415"/>
<dbReference type="Gene3D" id="2.130.10.10">
    <property type="entry name" value="YVTN repeat-like/Quinoprotein amine dehydrogenase"/>
    <property type="match status" value="1"/>
</dbReference>
<sequence>MKWISRATLLFYILLSSACSKDNANDKNGPQNERIANFTVIGEDAENVYEYVFNANQGNGSLTDLSQEADIARGYLTLRELNGVLSFFNFSNGNFTLTQRNVITGAVKVSENFYSDVPERAILWGTNTTDKAFIGTYTPDGSRNLGVRTIDLDTGGTQDIFLENDIQTTFQPLYKDEKLFVIYQNGLGNFEISVIDTGTNSVIKQLSYQNRAPSLGIDDAGDVIVLTSDNGNDTQYDMYDINTLEIKEQKNISLNQIFSAGPLEGRVVDDKLYYSNAYSQPSPIIFGPALFDFDTDIKTVVDMIRIVDQIEMEIGERITLISQGYDPATDLFLIGYGISNTTNLRDGGVLMISTDGELVKRIEVPFIPTYFVKMD</sequence>
<accession>A0A7H9API2</accession>
<dbReference type="Proteomes" id="UP000509302">
    <property type="component" value="Chromosome"/>
</dbReference>
<name>A0A7H9API2_9FLAO</name>
<evidence type="ECO:0000256" key="1">
    <source>
        <dbReference type="SAM" id="SignalP"/>
    </source>
</evidence>
<proteinExistence type="predicted"/>
<organism evidence="2 3">
    <name type="scientific">Costertonia aggregata</name>
    <dbReference type="NCBI Taxonomy" id="343403"/>
    <lineage>
        <taxon>Bacteria</taxon>
        <taxon>Pseudomonadati</taxon>
        <taxon>Bacteroidota</taxon>
        <taxon>Flavobacteriia</taxon>
        <taxon>Flavobacteriales</taxon>
        <taxon>Flavobacteriaceae</taxon>
        <taxon>Costertonia</taxon>
    </lineage>
</organism>
<reference evidence="2 3" key="1">
    <citation type="journal article" date="2006" name="Int. J. Syst. Evol. Microbiol.">
        <title>Costertonia aggregata gen. nov., sp. nov., a mesophilic marine bacterium of the family Flavobacteriaceae, isolated from a mature biofilm.</title>
        <authorList>
            <person name="Kwon K.K."/>
            <person name="Lee Y.K."/>
            <person name="Lee H.K."/>
        </authorList>
    </citation>
    <scope>NUCLEOTIDE SEQUENCE [LARGE SCALE GENOMIC DNA]</scope>
    <source>
        <strain evidence="2 3">KCCM 42265</strain>
    </source>
</reference>